<dbReference type="RefSeq" id="WP_369720596.1">
    <property type="nucleotide sequence ID" value="NZ_CP165734.1"/>
</dbReference>
<feature type="domain" description="AB hydrolase-1" evidence="1">
    <location>
        <begin position="29"/>
        <end position="265"/>
    </location>
</feature>
<dbReference type="PANTHER" id="PTHR43689:SF8">
    <property type="entry name" value="ALPHA_BETA-HYDROLASES SUPERFAMILY PROTEIN"/>
    <property type="match status" value="1"/>
</dbReference>
<dbReference type="AlphaFoldDB" id="A0AB39XDT5"/>
<dbReference type="PANTHER" id="PTHR43689">
    <property type="entry name" value="HYDROLASE"/>
    <property type="match status" value="1"/>
</dbReference>
<gene>
    <name evidence="2" type="ORF">AB8Z38_26045</name>
</gene>
<evidence type="ECO:0000259" key="1">
    <source>
        <dbReference type="Pfam" id="PF12697"/>
    </source>
</evidence>
<proteinExistence type="predicted"/>
<dbReference type="InterPro" id="IPR000073">
    <property type="entry name" value="AB_hydrolase_1"/>
</dbReference>
<sequence length="282" mass="31822">MAQWTLPERFSFEGQAIAWGAIGEGPPAVVIHGSPFSSREWRRIAPWLARHRRVFFYDLLGYGQSAKPDADVLHGAQNRLLAALVEHWNVDPPDIVAHDFGGSAALRAHILNRLDYRSLMLIDPVAISPQGSVLVQAAKAHPEVFSGLPAWIHEAILRAYIRASVKHALREDEMRAYLEPWRGEQGQRAFWRQIAQMDDKYSEEVERRYGEIRCPVAILWGTEDEFIPLNDGEELARRIPGASFTAISDAKHLVQEDAPEAIVAAVLDFWQRLEAHPITAEQ</sequence>
<evidence type="ECO:0000313" key="2">
    <source>
        <dbReference type="EMBL" id="XDV56149.1"/>
    </source>
</evidence>
<dbReference type="PRINTS" id="PR00111">
    <property type="entry name" value="ABHYDROLASE"/>
</dbReference>
<dbReference type="EMBL" id="CP165734">
    <property type="protein sequence ID" value="XDV56149.1"/>
    <property type="molecule type" value="Genomic_DNA"/>
</dbReference>
<dbReference type="SUPFAM" id="SSF53474">
    <property type="entry name" value="alpha/beta-Hydrolases"/>
    <property type="match status" value="1"/>
</dbReference>
<name>A0AB39XDT5_9BRAD</name>
<organism evidence="2">
    <name type="scientific">Bradyrhizobium sp. LLZ17</name>
    <dbReference type="NCBI Taxonomy" id="3239388"/>
    <lineage>
        <taxon>Bacteria</taxon>
        <taxon>Pseudomonadati</taxon>
        <taxon>Pseudomonadota</taxon>
        <taxon>Alphaproteobacteria</taxon>
        <taxon>Hyphomicrobiales</taxon>
        <taxon>Nitrobacteraceae</taxon>
        <taxon>Bradyrhizobium</taxon>
    </lineage>
</organism>
<keyword evidence="2" id="KW-0378">Hydrolase</keyword>
<reference evidence="2" key="1">
    <citation type="submission" date="2024-08" db="EMBL/GenBank/DDBJ databases">
        <authorList>
            <person name="Chaddad Z."/>
            <person name="Lamrabet M."/>
            <person name="Bouhnik O."/>
            <person name="Alami S."/>
            <person name="Wipf D."/>
            <person name="Courty P.E."/>
            <person name="Missbah El Idrissi M."/>
        </authorList>
    </citation>
    <scope>NUCLEOTIDE SEQUENCE</scope>
    <source>
        <strain evidence="2">LLZ17</strain>
    </source>
</reference>
<dbReference type="GO" id="GO:0016787">
    <property type="term" value="F:hydrolase activity"/>
    <property type="evidence" value="ECO:0007669"/>
    <property type="project" value="UniProtKB-KW"/>
</dbReference>
<accession>A0AB39XDT5</accession>
<protein>
    <submittedName>
        <fullName evidence="2">Alpha/beta fold hydrolase</fullName>
    </submittedName>
</protein>
<dbReference type="InterPro" id="IPR029058">
    <property type="entry name" value="AB_hydrolase_fold"/>
</dbReference>
<dbReference type="Gene3D" id="3.40.50.1820">
    <property type="entry name" value="alpha/beta hydrolase"/>
    <property type="match status" value="1"/>
</dbReference>
<dbReference type="Pfam" id="PF12697">
    <property type="entry name" value="Abhydrolase_6"/>
    <property type="match status" value="1"/>
</dbReference>